<evidence type="ECO:0000313" key="10">
    <source>
        <dbReference type="EMBL" id="SHN03294.1"/>
    </source>
</evidence>
<dbReference type="GO" id="GO:0016887">
    <property type="term" value="F:ATP hydrolysis activity"/>
    <property type="evidence" value="ECO:0007669"/>
    <property type="project" value="InterPro"/>
</dbReference>
<keyword evidence="2 7" id="KW-0812">Transmembrane</keyword>
<dbReference type="GO" id="GO:0015421">
    <property type="term" value="F:ABC-type oligopeptide transporter activity"/>
    <property type="evidence" value="ECO:0007669"/>
    <property type="project" value="TreeGrafter"/>
</dbReference>
<feature type="domain" description="ABC transporter" evidence="8">
    <location>
        <begin position="374"/>
        <end position="607"/>
    </location>
</feature>
<feature type="transmembrane region" description="Helical" evidence="7">
    <location>
        <begin position="92"/>
        <end position="112"/>
    </location>
</feature>
<reference evidence="10 11" key="1">
    <citation type="submission" date="2016-11" db="EMBL/GenBank/DDBJ databases">
        <authorList>
            <person name="Jaros S."/>
            <person name="Januszkiewicz K."/>
            <person name="Wedrychowicz H."/>
        </authorList>
    </citation>
    <scope>NUCLEOTIDE SEQUENCE [LARGE SCALE GENOMIC DNA]</scope>
    <source>
        <strain evidence="10 11">CGMCC 1.6102</strain>
    </source>
</reference>
<dbReference type="CDD" id="cd18552">
    <property type="entry name" value="ABC_6TM_MsbA_like"/>
    <property type="match status" value="1"/>
</dbReference>
<dbReference type="Gene3D" id="1.20.1560.10">
    <property type="entry name" value="ABC transporter type 1, transmembrane domain"/>
    <property type="match status" value="1"/>
</dbReference>
<dbReference type="SUPFAM" id="SSF52540">
    <property type="entry name" value="P-loop containing nucleoside triphosphate hydrolases"/>
    <property type="match status" value="1"/>
</dbReference>
<evidence type="ECO:0000256" key="3">
    <source>
        <dbReference type="ARBA" id="ARBA00022741"/>
    </source>
</evidence>
<dbReference type="PROSITE" id="PS00211">
    <property type="entry name" value="ABC_TRANSPORTER_1"/>
    <property type="match status" value="1"/>
</dbReference>
<feature type="transmembrane region" description="Helical" evidence="7">
    <location>
        <begin position="282"/>
        <end position="303"/>
    </location>
</feature>
<dbReference type="SMART" id="SM00382">
    <property type="entry name" value="AAA"/>
    <property type="match status" value="1"/>
</dbReference>
<keyword evidence="3" id="KW-0547">Nucleotide-binding</keyword>
<dbReference type="InterPro" id="IPR003593">
    <property type="entry name" value="AAA+_ATPase"/>
</dbReference>
<dbReference type="PROSITE" id="PS50929">
    <property type="entry name" value="ABC_TM1F"/>
    <property type="match status" value="1"/>
</dbReference>
<feature type="transmembrane region" description="Helical" evidence="7">
    <location>
        <begin position="21"/>
        <end position="43"/>
    </location>
</feature>
<evidence type="ECO:0000256" key="2">
    <source>
        <dbReference type="ARBA" id="ARBA00022692"/>
    </source>
</evidence>
<evidence type="ECO:0000256" key="6">
    <source>
        <dbReference type="ARBA" id="ARBA00023136"/>
    </source>
</evidence>
<dbReference type="InterPro" id="IPR039421">
    <property type="entry name" value="Type_1_exporter"/>
</dbReference>
<dbReference type="PANTHER" id="PTHR43394:SF1">
    <property type="entry name" value="ATP-BINDING CASSETTE SUB-FAMILY B MEMBER 10, MITOCHONDRIAL"/>
    <property type="match status" value="1"/>
</dbReference>
<keyword evidence="4 10" id="KW-0067">ATP-binding</keyword>
<gene>
    <name evidence="10" type="ORF">SAMN04488057_105336</name>
</gene>
<dbReference type="Gene3D" id="3.40.50.300">
    <property type="entry name" value="P-loop containing nucleotide triphosphate hydrolases"/>
    <property type="match status" value="1"/>
</dbReference>
<dbReference type="CDD" id="cd03251">
    <property type="entry name" value="ABCC_MsbA"/>
    <property type="match status" value="1"/>
</dbReference>
<feature type="transmembrane region" description="Helical" evidence="7">
    <location>
        <begin position="181"/>
        <end position="214"/>
    </location>
</feature>
<dbReference type="OrthoDB" id="1111069at2"/>
<comment type="subcellular location">
    <subcellularLocation>
        <location evidence="1">Cell membrane</location>
        <topology evidence="1">Multi-pass membrane protein</topology>
    </subcellularLocation>
</comment>
<evidence type="ECO:0000313" key="11">
    <source>
        <dbReference type="Proteomes" id="UP000184513"/>
    </source>
</evidence>
<evidence type="ECO:0000259" key="8">
    <source>
        <dbReference type="PROSITE" id="PS50893"/>
    </source>
</evidence>
<dbReference type="PROSITE" id="PS50893">
    <property type="entry name" value="ABC_TRANSPORTER_2"/>
    <property type="match status" value="1"/>
</dbReference>
<dbReference type="InterPro" id="IPR003439">
    <property type="entry name" value="ABC_transporter-like_ATP-bd"/>
</dbReference>
<name>A0A1M7NHS6_9BACT</name>
<dbReference type="GO" id="GO:0005886">
    <property type="term" value="C:plasma membrane"/>
    <property type="evidence" value="ECO:0007669"/>
    <property type="project" value="UniProtKB-SubCell"/>
</dbReference>
<keyword evidence="5 7" id="KW-1133">Transmembrane helix</keyword>
<dbReference type="InterPro" id="IPR017871">
    <property type="entry name" value="ABC_transporter-like_CS"/>
</dbReference>
<evidence type="ECO:0000256" key="7">
    <source>
        <dbReference type="SAM" id="Phobius"/>
    </source>
</evidence>
<dbReference type="EMBL" id="FRCY01000005">
    <property type="protein sequence ID" value="SHN03294.1"/>
    <property type="molecule type" value="Genomic_DNA"/>
</dbReference>
<protein>
    <submittedName>
        <fullName evidence="10">ATP-binding cassette, subfamily B, MsbA</fullName>
    </submittedName>
</protein>
<proteinExistence type="predicted"/>
<dbReference type="FunFam" id="3.40.50.300:FF:000218">
    <property type="entry name" value="Multidrug ABC transporter ATP-binding protein"/>
    <property type="match status" value="1"/>
</dbReference>
<dbReference type="SUPFAM" id="SSF90123">
    <property type="entry name" value="ABC transporter transmembrane region"/>
    <property type="match status" value="1"/>
</dbReference>
<dbReference type="STRING" id="388280.SAMN04488057_105336"/>
<dbReference type="GO" id="GO:0005524">
    <property type="term" value="F:ATP binding"/>
    <property type="evidence" value="ECO:0007669"/>
    <property type="project" value="UniProtKB-KW"/>
</dbReference>
<keyword evidence="6 7" id="KW-0472">Membrane</keyword>
<organism evidence="10 11">
    <name type="scientific">Cyclobacterium lianum</name>
    <dbReference type="NCBI Taxonomy" id="388280"/>
    <lineage>
        <taxon>Bacteria</taxon>
        <taxon>Pseudomonadati</taxon>
        <taxon>Bacteroidota</taxon>
        <taxon>Cytophagia</taxon>
        <taxon>Cytophagales</taxon>
        <taxon>Cyclobacteriaceae</taxon>
        <taxon>Cyclobacterium</taxon>
    </lineage>
</organism>
<dbReference type="Pfam" id="PF00664">
    <property type="entry name" value="ABC_membrane"/>
    <property type="match status" value="1"/>
</dbReference>
<accession>A0A1M7NHS6</accession>
<evidence type="ECO:0000259" key="9">
    <source>
        <dbReference type="PROSITE" id="PS50929"/>
    </source>
</evidence>
<dbReference type="RefSeq" id="WP_073094558.1">
    <property type="nucleotide sequence ID" value="NZ_FRCY01000005.1"/>
</dbReference>
<dbReference type="Pfam" id="PF00005">
    <property type="entry name" value="ABC_tran"/>
    <property type="match status" value="1"/>
</dbReference>
<evidence type="ECO:0000256" key="1">
    <source>
        <dbReference type="ARBA" id="ARBA00004651"/>
    </source>
</evidence>
<feature type="transmembrane region" description="Helical" evidence="7">
    <location>
        <begin position="309"/>
        <end position="328"/>
    </location>
</feature>
<dbReference type="Proteomes" id="UP000184513">
    <property type="component" value="Unassembled WGS sequence"/>
</dbReference>
<keyword evidence="11" id="KW-1185">Reference proteome</keyword>
<dbReference type="AlphaFoldDB" id="A0A1M7NHS6"/>
<sequence length="610" mass="68274">MNTYLRILAYARPYRRYFPIYVLYALLAIVFGLLNFTLLKPLFDVIFEQVGPEELQEYSSRPEFSFSLQYFMHLFNHYFLEIATLYGKFGTLVYVCIIIVISVFLSNLFAYLSGVVLAKVRADIIQGMRTHIFNSVSSMHLGYFSDERKGDLISKMTNDIQEVENSVVQSLRVVFKEPVTVVLYFAVLFFMSVQLTLFTILLIPVSGAVIGYVTKRLKKTAEQSQESLGRIVNILDETIGGMRVVKAFGARRFVQQKFETETDRYARINVSMARKYELASPISQFLGVTVVAGILLYGGNLVLNNNSSLSASEFIAYIILFTQVLNPAKEISRALSSIQRGLASARRIFGVVDARPMIEDQPAARELKGFSEAVVFENVGFAYQESLVLKDINFELRKGKTIALVGPSGGGKSTLADLLPRFYDPTLGQIKIDGMDLKTLKKNDVRRIMGIVTQESILFNDTVFNNIAFGMEGVAKEEVERAAKIANAHDFIMELEHGYHTNIGERGTKLSGGQRQRLSIARAVLKNPDILILDEATSALDTASERLVQEALANLMANRTSLVIAHRLSTIQYADEILVIEGGKIVERGTHEQLVSNNGLYNKLSQMQSV</sequence>
<dbReference type="InterPro" id="IPR011527">
    <property type="entry name" value="ABC1_TM_dom"/>
</dbReference>
<dbReference type="PANTHER" id="PTHR43394">
    <property type="entry name" value="ATP-DEPENDENT PERMEASE MDL1, MITOCHONDRIAL"/>
    <property type="match status" value="1"/>
</dbReference>
<evidence type="ECO:0000256" key="4">
    <source>
        <dbReference type="ARBA" id="ARBA00022840"/>
    </source>
</evidence>
<dbReference type="InterPro" id="IPR027417">
    <property type="entry name" value="P-loop_NTPase"/>
</dbReference>
<feature type="domain" description="ABC transmembrane type-1" evidence="9">
    <location>
        <begin position="20"/>
        <end position="340"/>
    </location>
</feature>
<evidence type="ECO:0000256" key="5">
    <source>
        <dbReference type="ARBA" id="ARBA00022989"/>
    </source>
</evidence>
<dbReference type="InterPro" id="IPR036640">
    <property type="entry name" value="ABC1_TM_sf"/>
</dbReference>